<name>A0A834CGM0_ORYME</name>
<evidence type="ECO:0000313" key="2">
    <source>
        <dbReference type="Proteomes" id="UP000646548"/>
    </source>
</evidence>
<sequence length="70" mass="7728">MLTECGQNRSVYVIASNEAGTSSPSEPVNYITYPCPPENIWVEEPTAGDCYVKWEEVAVGGILRDLYQEG</sequence>
<protein>
    <recommendedName>
        <fullName evidence="3">Fibronectin type-III domain-containing protein</fullName>
    </recommendedName>
</protein>
<accession>A0A834CGM0</accession>
<comment type="caution">
    <text evidence="1">The sequence shown here is derived from an EMBL/GenBank/DDBJ whole genome shotgun (WGS) entry which is preliminary data.</text>
</comment>
<dbReference type="EMBL" id="WKFB01000268">
    <property type="protein sequence ID" value="KAF6728952.1"/>
    <property type="molecule type" value="Genomic_DNA"/>
</dbReference>
<evidence type="ECO:0008006" key="3">
    <source>
        <dbReference type="Google" id="ProtNLM"/>
    </source>
</evidence>
<dbReference type="Proteomes" id="UP000646548">
    <property type="component" value="Unassembled WGS sequence"/>
</dbReference>
<proteinExistence type="predicted"/>
<dbReference type="SUPFAM" id="SSF49265">
    <property type="entry name" value="Fibronectin type III"/>
    <property type="match status" value="1"/>
</dbReference>
<organism evidence="1 2">
    <name type="scientific">Oryzias melastigma</name>
    <name type="common">Marine medaka</name>
    <dbReference type="NCBI Taxonomy" id="30732"/>
    <lineage>
        <taxon>Eukaryota</taxon>
        <taxon>Metazoa</taxon>
        <taxon>Chordata</taxon>
        <taxon>Craniata</taxon>
        <taxon>Vertebrata</taxon>
        <taxon>Euteleostomi</taxon>
        <taxon>Actinopterygii</taxon>
        <taxon>Neopterygii</taxon>
        <taxon>Teleostei</taxon>
        <taxon>Neoteleostei</taxon>
        <taxon>Acanthomorphata</taxon>
        <taxon>Ovalentaria</taxon>
        <taxon>Atherinomorphae</taxon>
        <taxon>Beloniformes</taxon>
        <taxon>Adrianichthyidae</taxon>
        <taxon>Oryziinae</taxon>
        <taxon>Oryzias</taxon>
    </lineage>
</organism>
<evidence type="ECO:0000313" key="1">
    <source>
        <dbReference type="EMBL" id="KAF6728952.1"/>
    </source>
</evidence>
<dbReference type="InterPro" id="IPR036116">
    <property type="entry name" value="FN3_sf"/>
</dbReference>
<gene>
    <name evidence="1" type="ORF">FQA47_011544</name>
</gene>
<reference evidence="1" key="1">
    <citation type="journal article" name="BMC Genomics">
        <title>Long-read sequencing and de novo genome assembly of marine medaka (Oryzias melastigma).</title>
        <authorList>
            <person name="Liang P."/>
            <person name="Saqib H.S.A."/>
            <person name="Ni X."/>
            <person name="Shen Y."/>
        </authorList>
    </citation>
    <scope>NUCLEOTIDE SEQUENCE</scope>
    <source>
        <strain evidence="1">Bigg-433</strain>
    </source>
</reference>
<dbReference type="AlphaFoldDB" id="A0A834CGM0"/>